<protein>
    <submittedName>
        <fullName evidence="2">Uncharacterized protein</fullName>
    </submittedName>
</protein>
<organism evidence="2 3">
    <name type="scientific">Falco tinnunculus</name>
    <name type="common">Common kestrel</name>
    <dbReference type="NCBI Taxonomy" id="100819"/>
    <lineage>
        <taxon>Eukaryota</taxon>
        <taxon>Metazoa</taxon>
        <taxon>Chordata</taxon>
        <taxon>Craniata</taxon>
        <taxon>Vertebrata</taxon>
        <taxon>Euteleostomi</taxon>
        <taxon>Archelosauria</taxon>
        <taxon>Archosauria</taxon>
        <taxon>Dinosauria</taxon>
        <taxon>Saurischia</taxon>
        <taxon>Theropoda</taxon>
        <taxon>Coelurosauria</taxon>
        <taxon>Aves</taxon>
        <taxon>Neognathae</taxon>
        <taxon>Neoaves</taxon>
        <taxon>Telluraves</taxon>
        <taxon>Australaves</taxon>
        <taxon>Falconiformes</taxon>
        <taxon>Falconidae</taxon>
        <taxon>Falco</taxon>
    </lineage>
</organism>
<evidence type="ECO:0000313" key="3">
    <source>
        <dbReference type="Proteomes" id="UP000694562"/>
    </source>
</evidence>
<accession>A0A8C4TYU8</accession>
<feature type="region of interest" description="Disordered" evidence="1">
    <location>
        <begin position="1"/>
        <end position="55"/>
    </location>
</feature>
<evidence type="ECO:0000256" key="1">
    <source>
        <dbReference type="SAM" id="MobiDB-lite"/>
    </source>
</evidence>
<dbReference type="Proteomes" id="UP000694562">
    <property type="component" value="Unplaced"/>
</dbReference>
<proteinExistence type="predicted"/>
<feature type="compositionally biased region" description="Polar residues" evidence="1">
    <location>
        <begin position="1"/>
        <end position="11"/>
    </location>
</feature>
<dbReference type="Ensembl" id="ENSFTIT00000005615.1">
    <property type="protein sequence ID" value="ENSFTIP00000005350.1"/>
    <property type="gene ID" value="ENSFTIG00000003718.1"/>
</dbReference>
<evidence type="ECO:0000313" key="2">
    <source>
        <dbReference type="Ensembl" id="ENSFTIP00000005350.1"/>
    </source>
</evidence>
<sequence>MRRGGCTSSACQGPWGPHRLPGSPALPKQPSDPTPHGQSSHSPGPASALAPTSTGPCIPGPALPCPNPTANYFRHPQLLASLHSRVPPAHLPPQPARELTHVWGFLLGGCSRECKTHSVHLFPLPPGSLLCSG</sequence>
<reference evidence="2" key="1">
    <citation type="submission" date="2025-08" db="UniProtKB">
        <authorList>
            <consortium name="Ensembl"/>
        </authorList>
    </citation>
    <scope>IDENTIFICATION</scope>
</reference>
<keyword evidence="3" id="KW-1185">Reference proteome</keyword>
<name>A0A8C4TYU8_FALTI</name>
<reference evidence="2" key="2">
    <citation type="submission" date="2025-09" db="UniProtKB">
        <authorList>
            <consortium name="Ensembl"/>
        </authorList>
    </citation>
    <scope>IDENTIFICATION</scope>
</reference>
<dbReference type="AlphaFoldDB" id="A0A8C4TYU8"/>